<feature type="transmembrane region" description="Helical" evidence="1">
    <location>
        <begin position="188"/>
        <end position="211"/>
    </location>
</feature>
<keyword evidence="3" id="KW-1185">Reference proteome</keyword>
<evidence type="ECO:0000313" key="3">
    <source>
        <dbReference type="Proteomes" id="UP001204798"/>
    </source>
</evidence>
<keyword evidence="1" id="KW-0812">Transmembrane</keyword>
<dbReference type="Proteomes" id="UP001204798">
    <property type="component" value="Unassembled WGS sequence"/>
</dbReference>
<keyword evidence="1" id="KW-0472">Membrane</keyword>
<evidence type="ECO:0000256" key="1">
    <source>
        <dbReference type="SAM" id="Phobius"/>
    </source>
</evidence>
<feature type="transmembrane region" description="Helical" evidence="1">
    <location>
        <begin position="12"/>
        <end position="29"/>
    </location>
</feature>
<feature type="transmembrane region" description="Helical" evidence="1">
    <location>
        <begin position="155"/>
        <end position="176"/>
    </location>
</feature>
<accession>A0ABT2ELQ5</accession>
<dbReference type="EMBL" id="JANUCP010000002">
    <property type="protein sequence ID" value="MCS3918877.1"/>
    <property type="molecule type" value="Genomic_DNA"/>
</dbReference>
<feature type="transmembrane region" description="Helical" evidence="1">
    <location>
        <begin position="36"/>
        <end position="54"/>
    </location>
</feature>
<feature type="transmembrane region" description="Helical" evidence="1">
    <location>
        <begin position="74"/>
        <end position="93"/>
    </location>
</feature>
<organism evidence="2 3">
    <name type="scientific">Candidatus Fervidibacter sacchari</name>
    <dbReference type="NCBI Taxonomy" id="1448929"/>
    <lineage>
        <taxon>Bacteria</taxon>
        <taxon>Candidatus Fervidibacterota</taxon>
        <taxon>Candidatus Fervidibacter</taxon>
    </lineage>
</organism>
<dbReference type="RefSeq" id="WP_259094933.1">
    <property type="nucleotide sequence ID" value="NZ_CP130454.1"/>
</dbReference>
<sequence length="270" mass="29899">MFEPLQNPTLNYILVVGALVVSVVILIALHSSPPYVRRWVIAGVTLLVGLYVPLEFYIPRHNFLTVWRDPLSDLVRVLAGFTIGLGIVNLVIVHGRHILQRTANFPFSLAFFVGFISMAFVGFLHHYKPDLWAQKPSEGELAFWSAAYKVFFEGLLLPLTSTVFSLLAFFIVSAAYRAFRIRTLEAGLLMAAAIIVMLANVPVGTWLTSWLPQEGWLKWLRLENAALWLTTQINAPAMRGILFGAAVGGLGAALRILLSLERSFSFGGQG</sequence>
<gene>
    <name evidence="2" type="ORF">M2350_001277</name>
</gene>
<name>A0ABT2ELQ5_9BACT</name>
<proteinExistence type="predicted"/>
<reference evidence="2 3" key="1">
    <citation type="submission" date="2022-08" db="EMBL/GenBank/DDBJ databases">
        <title>Bacterial and archaeal communities from various locations to study Microbial Dark Matter (Phase II).</title>
        <authorList>
            <person name="Stepanauskas R."/>
        </authorList>
    </citation>
    <scope>NUCLEOTIDE SEQUENCE [LARGE SCALE GENOMIC DNA]</scope>
    <source>
        <strain evidence="2 3">PD1</strain>
    </source>
</reference>
<evidence type="ECO:0000313" key="2">
    <source>
        <dbReference type="EMBL" id="MCS3918877.1"/>
    </source>
</evidence>
<protein>
    <submittedName>
        <fullName evidence="2">Uncharacterized protein</fullName>
    </submittedName>
</protein>
<keyword evidence="1" id="KW-1133">Transmembrane helix</keyword>
<feature type="transmembrane region" description="Helical" evidence="1">
    <location>
        <begin position="105"/>
        <end position="127"/>
    </location>
</feature>
<feature type="transmembrane region" description="Helical" evidence="1">
    <location>
        <begin position="237"/>
        <end position="258"/>
    </location>
</feature>
<comment type="caution">
    <text evidence="2">The sequence shown here is derived from an EMBL/GenBank/DDBJ whole genome shotgun (WGS) entry which is preliminary data.</text>
</comment>